<evidence type="ECO:0000256" key="3">
    <source>
        <dbReference type="PROSITE-ProRule" id="PRU00023"/>
    </source>
</evidence>
<dbReference type="InterPro" id="IPR002110">
    <property type="entry name" value="Ankyrin_rpt"/>
</dbReference>
<dbReference type="PANTHER" id="PTHR24123:SF33">
    <property type="entry name" value="PROTEIN HOS4"/>
    <property type="match status" value="1"/>
</dbReference>
<organism evidence="4 5">
    <name type="scientific">Podospora aff. communis PSN243</name>
    <dbReference type="NCBI Taxonomy" id="3040156"/>
    <lineage>
        <taxon>Eukaryota</taxon>
        <taxon>Fungi</taxon>
        <taxon>Dikarya</taxon>
        <taxon>Ascomycota</taxon>
        <taxon>Pezizomycotina</taxon>
        <taxon>Sordariomycetes</taxon>
        <taxon>Sordariomycetidae</taxon>
        <taxon>Sordariales</taxon>
        <taxon>Podosporaceae</taxon>
        <taxon>Podospora</taxon>
    </lineage>
</organism>
<dbReference type="PROSITE" id="PS50297">
    <property type="entry name" value="ANK_REP_REGION"/>
    <property type="match status" value="3"/>
</dbReference>
<feature type="non-terminal residue" evidence="4">
    <location>
        <position position="1"/>
    </location>
</feature>
<dbReference type="InterPro" id="IPR051165">
    <property type="entry name" value="Multifunctional_ANK_Repeat"/>
</dbReference>
<evidence type="ECO:0000256" key="2">
    <source>
        <dbReference type="ARBA" id="ARBA00023043"/>
    </source>
</evidence>
<dbReference type="SUPFAM" id="SSF48403">
    <property type="entry name" value="Ankyrin repeat"/>
    <property type="match status" value="1"/>
</dbReference>
<dbReference type="Gene3D" id="1.25.40.20">
    <property type="entry name" value="Ankyrin repeat-containing domain"/>
    <property type="match status" value="2"/>
</dbReference>
<feature type="repeat" description="ANK" evidence="3">
    <location>
        <begin position="132"/>
        <end position="164"/>
    </location>
</feature>
<gene>
    <name evidence="4" type="ORF">QBC34DRAFT_264402</name>
</gene>
<reference evidence="4" key="2">
    <citation type="submission" date="2023-05" db="EMBL/GenBank/DDBJ databases">
        <authorList>
            <consortium name="Lawrence Berkeley National Laboratory"/>
            <person name="Steindorff A."/>
            <person name="Hensen N."/>
            <person name="Bonometti L."/>
            <person name="Westerberg I."/>
            <person name="Brannstrom I.O."/>
            <person name="Guillou S."/>
            <person name="Cros-Aarteil S."/>
            <person name="Calhoun S."/>
            <person name="Haridas S."/>
            <person name="Kuo A."/>
            <person name="Mondo S."/>
            <person name="Pangilinan J."/>
            <person name="Riley R."/>
            <person name="Labutti K."/>
            <person name="Andreopoulos B."/>
            <person name="Lipzen A."/>
            <person name="Chen C."/>
            <person name="Yanf M."/>
            <person name="Daum C."/>
            <person name="Ng V."/>
            <person name="Clum A."/>
            <person name="Ohm R."/>
            <person name="Martin F."/>
            <person name="Silar P."/>
            <person name="Natvig D."/>
            <person name="Lalanne C."/>
            <person name="Gautier V."/>
            <person name="Ament-Velasquez S.L."/>
            <person name="Kruys A."/>
            <person name="Hutchinson M.I."/>
            <person name="Powell A.J."/>
            <person name="Barry K."/>
            <person name="Miller A.N."/>
            <person name="Grigoriev I.V."/>
            <person name="Debuchy R."/>
            <person name="Gladieux P."/>
            <person name="Thoren M.H."/>
            <person name="Johannesson H."/>
        </authorList>
    </citation>
    <scope>NUCLEOTIDE SEQUENCE</scope>
    <source>
        <strain evidence="4">PSN243</strain>
    </source>
</reference>
<dbReference type="SMART" id="SM00248">
    <property type="entry name" value="ANK"/>
    <property type="match status" value="6"/>
</dbReference>
<dbReference type="PRINTS" id="PR01415">
    <property type="entry name" value="ANKYRIN"/>
</dbReference>
<feature type="repeat" description="ANK" evidence="3">
    <location>
        <begin position="167"/>
        <end position="199"/>
    </location>
</feature>
<name>A0AAV9GQX8_9PEZI</name>
<keyword evidence="1" id="KW-0677">Repeat</keyword>
<keyword evidence="2 3" id="KW-0040">ANK repeat</keyword>
<feature type="repeat" description="ANK" evidence="3">
    <location>
        <begin position="98"/>
        <end position="130"/>
    </location>
</feature>
<dbReference type="PANTHER" id="PTHR24123">
    <property type="entry name" value="ANKYRIN REPEAT-CONTAINING"/>
    <property type="match status" value="1"/>
</dbReference>
<dbReference type="EMBL" id="MU865935">
    <property type="protein sequence ID" value="KAK4449743.1"/>
    <property type="molecule type" value="Genomic_DNA"/>
</dbReference>
<keyword evidence="5" id="KW-1185">Reference proteome</keyword>
<sequence>ACREGNYAWAKSLLAEGVDVNRLDAKYRPPIFYAVCYSRLNIVKLLIDHDALLGGADGQSSAMVLLAVFKDSIQVLRLVMEQSPPVSSECWDPRDSNNRTTPLSLAIEIGRLEAVKLLLDHGADVHESTRTKKMSPLCLAVDKGKLEIVRLLLDYHASIDDGSPMMHGLTPLHIAAYRGHDAILDVLLAHGADVTATCRNGDTTGVTALHLAANSECVDKLVECGAKVHAINSKHQHPLSSAVQHRAVGSIRTLLQHGSPVNAQDCKRETALEIA</sequence>
<dbReference type="Proteomes" id="UP001321760">
    <property type="component" value="Unassembled WGS sequence"/>
</dbReference>
<accession>A0AAV9GQX8</accession>
<proteinExistence type="predicted"/>
<dbReference type="InterPro" id="IPR036770">
    <property type="entry name" value="Ankyrin_rpt-contain_sf"/>
</dbReference>
<reference evidence="4" key="1">
    <citation type="journal article" date="2023" name="Mol. Phylogenet. Evol.">
        <title>Genome-scale phylogeny and comparative genomics of the fungal order Sordariales.</title>
        <authorList>
            <person name="Hensen N."/>
            <person name="Bonometti L."/>
            <person name="Westerberg I."/>
            <person name="Brannstrom I.O."/>
            <person name="Guillou S."/>
            <person name="Cros-Aarteil S."/>
            <person name="Calhoun S."/>
            <person name="Haridas S."/>
            <person name="Kuo A."/>
            <person name="Mondo S."/>
            <person name="Pangilinan J."/>
            <person name="Riley R."/>
            <person name="LaButti K."/>
            <person name="Andreopoulos B."/>
            <person name="Lipzen A."/>
            <person name="Chen C."/>
            <person name="Yan M."/>
            <person name="Daum C."/>
            <person name="Ng V."/>
            <person name="Clum A."/>
            <person name="Steindorff A."/>
            <person name="Ohm R.A."/>
            <person name="Martin F."/>
            <person name="Silar P."/>
            <person name="Natvig D.O."/>
            <person name="Lalanne C."/>
            <person name="Gautier V."/>
            <person name="Ament-Velasquez S.L."/>
            <person name="Kruys A."/>
            <person name="Hutchinson M.I."/>
            <person name="Powell A.J."/>
            <person name="Barry K."/>
            <person name="Miller A.N."/>
            <person name="Grigoriev I.V."/>
            <person name="Debuchy R."/>
            <person name="Gladieux P."/>
            <person name="Hiltunen Thoren M."/>
            <person name="Johannesson H."/>
        </authorList>
    </citation>
    <scope>NUCLEOTIDE SEQUENCE</scope>
    <source>
        <strain evidence="4">PSN243</strain>
    </source>
</reference>
<protein>
    <submittedName>
        <fullName evidence="4">Ankyrin repeat-containing domain protein</fullName>
    </submittedName>
</protein>
<dbReference type="Pfam" id="PF12796">
    <property type="entry name" value="Ank_2"/>
    <property type="match status" value="3"/>
</dbReference>
<comment type="caution">
    <text evidence="4">The sequence shown here is derived from an EMBL/GenBank/DDBJ whole genome shotgun (WGS) entry which is preliminary data.</text>
</comment>
<feature type="non-terminal residue" evidence="4">
    <location>
        <position position="275"/>
    </location>
</feature>
<evidence type="ECO:0000313" key="4">
    <source>
        <dbReference type="EMBL" id="KAK4449743.1"/>
    </source>
</evidence>
<evidence type="ECO:0000313" key="5">
    <source>
        <dbReference type="Proteomes" id="UP001321760"/>
    </source>
</evidence>
<evidence type="ECO:0000256" key="1">
    <source>
        <dbReference type="ARBA" id="ARBA00022737"/>
    </source>
</evidence>
<dbReference type="PROSITE" id="PS50088">
    <property type="entry name" value="ANK_REPEAT"/>
    <property type="match status" value="3"/>
</dbReference>
<dbReference type="AlphaFoldDB" id="A0AAV9GQX8"/>